<keyword evidence="3" id="KW-1185">Reference proteome</keyword>
<evidence type="ECO:0008006" key="4">
    <source>
        <dbReference type="Google" id="ProtNLM"/>
    </source>
</evidence>
<dbReference type="Gramene" id="KJB37730">
    <property type="protein sequence ID" value="KJB37730"/>
    <property type="gene ID" value="B456_006G218200"/>
</dbReference>
<protein>
    <recommendedName>
        <fullName evidence="4">AWPM-19-like family protein</fullName>
    </recommendedName>
</protein>
<dbReference type="eggNOG" id="ENOG502RY1F">
    <property type="taxonomic scope" value="Eukaryota"/>
</dbReference>
<dbReference type="PANTHER" id="PTHR33294:SF3">
    <property type="entry name" value="AWPM-19-LIKE FAMILY PROTEIN"/>
    <property type="match status" value="1"/>
</dbReference>
<sequence length="178" mass="18664">MKNSKKIKTMGSGGSKSTALMLLFLNLGLYIIVTIIAGWAVNHAIERTHETASVLSIPARIFPIYFPMGNMATGLFVIFSLIAGVVGVATSVTGVTNVLQWDAPNLGAAAASSLLTWTLTMLAMGFACKEIYIGWTDANLRTLEVITIVASATQLICTGAIHAGAEEFTPTTLAAGTV</sequence>
<evidence type="ECO:0000313" key="2">
    <source>
        <dbReference type="EMBL" id="KJB37730.1"/>
    </source>
</evidence>
<keyword evidence="1" id="KW-0472">Membrane</keyword>
<reference evidence="2 3" key="1">
    <citation type="journal article" date="2012" name="Nature">
        <title>Repeated polyploidization of Gossypium genomes and the evolution of spinnable cotton fibres.</title>
        <authorList>
            <person name="Paterson A.H."/>
            <person name="Wendel J.F."/>
            <person name="Gundlach H."/>
            <person name="Guo H."/>
            <person name="Jenkins J."/>
            <person name="Jin D."/>
            <person name="Llewellyn D."/>
            <person name="Showmaker K.C."/>
            <person name="Shu S."/>
            <person name="Udall J."/>
            <person name="Yoo M.J."/>
            <person name="Byers R."/>
            <person name="Chen W."/>
            <person name="Doron-Faigenboim A."/>
            <person name="Duke M.V."/>
            <person name="Gong L."/>
            <person name="Grimwood J."/>
            <person name="Grover C."/>
            <person name="Grupp K."/>
            <person name="Hu G."/>
            <person name="Lee T.H."/>
            <person name="Li J."/>
            <person name="Lin L."/>
            <person name="Liu T."/>
            <person name="Marler B.S."/>
            <person name="Page J.T."/>
            <person name="Roberts A.W."/>
            <person name="Romanel E."/>
            <person name="Sanders W.S."/>
            <person name="Szadkowski E."/>
            <person name="Tan X."/>
            <person name="Tang H."/>
            <person name="Xu C."/>
            <person name="Wang J."/>
            <person name="Wang Z."/>
            <person name="Zhang D."/>
            <person name="Zhang L."/>
            <person name="Ashrafi H."/>
            <person name="Bedon F."/>
            <person name="Bowers J.E."/>
            <person name="Brubaker C.L."/>
            <person name="Chee P.W."/>
            <person name="Das S."/>
            <person name="Gingle A.R."/>
            <person name="Haigler C.H."/>
            <person name="Harker D."/>
            <person name="Hoffmann L.V."/>
            <person name="Hovav R."/>
            <person name="Jones D.C."/>
            <person name="Lemke C."/>
            <person name="Mansoor S."/>
            <person name="ur Rahman M."/>
            <person name="Rainville L.N."/>
            <person name="Rambani A."/>
            <person name="Reddy U.K."/>
            <person name="Rong J.K."/>
            <person name="Saranga Y."/>
            <person name="Scheffler B.E."/>
            <person name="Scheffler J.A."/>
            <person name="Stelly D.M."/>
            <person name="Triplett B.A."/>
            <person name="Van Deynze A."/>
            <person name="Vaslin M.F."/>
            <person name="Waghmare V.N."/>
            <person name="Walford S.A."/>
            <person name="Wright R.J."/>
            <person name="Zaki E.A."/>
            <person name="Zhang T."/>
            <person name="Dennis E.S."/>
            <person name="Mayer K.F."/>
            <person name="Peterson D.G."/>
            <person name="Rokhsar D.S."/>
            <person name="Wang X."/>
            <person name="Schmutz J."/>
        </authorList>
    </citation>
    <scope>NUCLEOTIDE SEQUENCE [LARGE SCALE GENOMIC DNA]</scope>
</reference>
<name>A0A0D2T2B8_GOSRA</name>
<feature type="transmembrane region" description="Helical" evidence="1">
    <location>
        <begin position="20"/>
        <end position="41"/>
    </location>
</feature>
<dbReference type="OMA" id="HWSHESA"/>
<feature type="transmembrane region" description="Helical" evidence="1">
    <location>
        <begin position="106"/>
        <end position="127"/>
    </location>
</feature>
<dbReference type="Proteomes" id="UP000032304">
    <property type="component" value="Chromosome 6"/>
</dbReference>
<accession>A0A0D2T2B8</accession>
<dbReference type="InterPro" id="IPR008390">
    <property type="entry name" value="AWPM-19"/>
</dbReference>
<feature type="transmembrane region" description="Helical" evidence="1">
    <location>
        <begin position="62"/>
        <end position="86"/>
    </location>
</feature>
<organism evidence="2 3">
    <name type="scientific">Gossypium raimondii</name>
    <name type="common">Peruvian cotton</name>
    <name type="synonym">Gossypium klotzschianum subsp. raimondii</name>
    <dbReference type="NCBI Taxonomy" id="29730"/>
    <lineage>
        <taxon>Eukaryota</taxon>
        <taxon>Viridiplantae</taxon>
        <taxon>Streptophyta</taxon>
        <taxon>Embryophyta</taxon>
        <taxon>Tracheophyta</taxon>
        <taxon>Spermatophyta</taxon>
        <taxon>Magnoliopsida</taxon>
        <taxon>eudicotyledons</taxon>
        <taxon>Gunneridae</taxon>
        <taxon>Pentapetalae</taxon>
        <taxon>rosids</taxon>
        <taxon>malvids</taxon>
        <taxon>Malvales</taxon>
        <taxon>Malvaceae</taxon>
        <taxon>Malvoideae</taxon>
        <taxon>Gossypium</taxon>
    </lineage>
</organism>
<evidence type="ECO:0000256" key="1">
    <source>
        <dbReference type="SAM" id="Phobius"/>
    </source>
</evidence>
<dbReference type="EMBL" id="CM001745">
    <property type="protein sequence ID" value="KJB37730.1"/>
    <property type="molecule type" value="Genomic_DNA"/>
</dbReference>
<evidence type="ECO:0000313" key="3">
    <source>
        <dbReference type="Proteomes" id="UP000032304"/>
    </source>
</evidence>
<gene>
    <name evidence="2" type="ORF">B456_006G218200</name>
</gene>
<keyword evidence="1" id="KW-1133">Transmembrane helix</keyword>
<dbReference type="AlphaFoldDB" id="A0A0D2T2B8"/>
<dbReference type="Pfam" id="PF05512">
    <property type="entry name" value="AWPM-19"/>
    <property type="match status" value="1"/>
</dbReference>
<dbReference type="PANTHER" id="PTHR33294">
    <property type="entry name" value="AWPM-19-LIKE FAMILY PROTEIN"/>
    <property type="match status" value="1"/>
</dbReference>
<proteinExistence type="predicted"/>
<dbReference type="STRING" id="29730.A0A0D2T2B8"/>
<keyword evidence="1" id="KW-0812">Transmembrane</keyword>